<evidence type="ECO:0000256" key="2">
    <source>
        <dbReference type="SAM" id="SignalP"/>
    </source>
</evidence>
<proteinExistence type="predicted"/>
<dbReference type="Gramene" id="A03p33390.2_BraZ1">
    <property type="protein sequence ID" value="A03p33390.2_BraZ1.CDS"/>
    <property type="gene ID" value="A03g33390.2_BraZ1"/>
</dbReference>
<feature type="chain" id="PRO_5034896876" description="Transmembrane protein" evidence="2">
    <location>
        <begin position="29"/>
        <end position="99"/>
    </location>
</feature>
<keyword evidence="2" id="KW-0732">Signal</keyword>
<evidence type="ECO:0008006" key="5">
    <source>
        <dbReference type="Google" id="ProtNLM"/>
    </source>
</evidence>
<reference evidence="3 4" key="1">
    <citation type="submission" date="2021-07" db="EMBL/GenBank/DDBJ databases">
        <authorList>
            <consortium name="Genoscope - CEA"/>
            <person name="William W."/>
        </authorList>
    </citation>
    <scope>NUCLEOTIDE SEQUENCE [LARGE SCALE GENOMIC DNA]</scope>
</reference>
<gene>
    <name evidence="3" type="ORF">BRAPAZ1V2_A03P33390.2</name>
</gene>
<name>A0A8D9LPG0_BRACM</name>
<dbReference type="EMBL" id="LS974619">
    <property type="protein sequence ID" value="CAG7881996.1"/>
    <property type="molecule type" value="Genomic_DNA"/>
</dbReference>
<sequence>MTSSKVSSMLLVLLLLVLVFPHMDKALGEKKEAEHPYQLTTVQGIGRRALLGFRPSCPAFLCKPKLPPNFPKGPFPRPRPIRPRPPPPPHRRFSKGKNI</sequence>
<evidence type="ECO:0000256" key="1">
    <source>
        <dbReference type="SAM" id="MobiDB-lite"/>
    </source>
</evidence>
<accession>A0A8D9LPG0</accession>
<feature type="region of interest" description="Disordered" evidence="1">
    <location>
        <begin position="66"/>
        <end position="99"/>
    </location>
</feature>
<feature type="compositionally biased region" description="Pro residues" evidence="1">
    <location>
        <begin position="66"/>
        <end position="88"/>
    </location>
</feature>
<protein>
    <recommendedName>
        <fullName evidence="5">Transmembrane protein</fullName>
    </recommendedName>
</protein>
<organism evidence="3 4">
    <name type="scientific">Brassica campestris</name>
    <name type="common">Field mustard</name>
    <dbReference type="NCBI Taxonomy" id="3711"/>
    <lineage>
        <taxon>Eukaryota</taxon>
        <taxon>Viridiplantae</taxon>
        <taxon>Streptophyta</taxon>
        <taxon>Embryophyta</taxon>
        <taxon>Tracheophyta</taxon>
        <taxon>Spermatophyta</taxon>
        <taxon>Magnoliopsida</taxon>
        <taxon>eudicotyledons</taxon>
        <taxon>Gunneridae</taxon>
        <taxon>Pentapetalae</taxon>
        <taxon>rosids</taxon>
        <taxon>malvids</taxon>
        <taxon>Brassicales</taxon>
        <taxon>Brassicaceae</taxon>
        <taxon>Brassiceae</taxon>
        <taxon>Brassica</taxon>
    </lineage>
</organism>
<dbReference type="AlphaFoldDB" id="A0A8D9LPG0"/>
<evidence type="ECO:0000313" key="4">
    <source>
        <dbReference type="Proteomes" id="UP000694005"/>
    </source>
</evidence>
<dbReference type="Proteomes" id="UP000694005">
    <property type="component" value="Chromosome A03"/>
</dbReference>
<feature type="signal peptide" evidence="2">
    <location>
        <begin position="1"/>
        <end position="28"/>
    </location>
</feature>
<feature type="compositionally biased region" description="Basic residues" evidence="1">
    <location>
        <begin position="89"/>
        <end position="99"/>
    </location>
</feature>
<evidence type="ECO:0000313" key="3">
    <source>
        <dbReference type="EMBL" id="CAG7881996.1"/>
    </source>
</evidence>